<keyword evidence="15" id="KW-1185">Reference proteome</keyword>
<dbReference type="InterPro" id="IPR025927">
    <property type="entry name" value="Znf_KANL2-like"/>
</dbReference>
<evidence type="ECO:0000256" key="11">
    <source>
        <dbReference type="ARBA" id="ARBA00033378"/>
    </source>
</evidence>
<evidence type="ECO:0000256" key="10">
    <source>
        <dbReference type="ARBA" id="ARBA00032947"/>
    </source>
</evidence>
<dbReference type="InterPro" id="IPR026316">
    <property type="entry name" value="NSL2"/>
</dbReference>
<dbReference type="PANTHER" id="PTHR13453">
    <property type="entry name" value="KAT8 REGULATORY NSL COMPLEX SUBUNIT 2"/>
    <property type="match status" value="1"/>
</dbReference>
<evidence type="ECO:0000313" key="16">
    <source>
        <dbReference type="WBParaSite" id="nRc.2.0.1.t07074-RA"/>
    </source>
</evidence>
<comment type="subcellular location">
    <subcellularLocation>
        <location evidence="2">Mitochondrion</location>
    </subcellularLocation>
    <subcellularLocation>
        <location evidence="1">Nucleus</location>
    </subcellularLocation>
</comment>
<evidence type="ECO:0000256" key="3">
    <source>
        <dbReference type="ARBA" id="ARBA00015508"/>
    </source>
</evidence>
<dbReference type="Proteomes" id="UP000887565">
    <property type="component" value="Unplaced"/>
</dbReference>
<evidence type="ECO:0000256" key="6">
    <source>
        <dbReference type="ARBA" id="ARBA00022843"/>
    </source>
</evidence>
<accession>A0A915I049</accession>
<keyword evidence="6" id="KW-0832">Ubl conjugation</keyword>
<feature type="domain" description="KANL2-like probable zinc-finger" evidence="14">
    <location>
        <begin position="121"/>
        <end position="162"/>
    </location>
</feature>
<evidence type="ECO:0000256" key="7">
    <source>
        <dbReference type="ARBA" id="ARBA00022853"/>
    </source>
</evidence>
<sequence length="174" mass="20161">MLKYSFIFSSRAGIYTTEEVVRITLEKLVRLRSKYVEYLNVLNRRLEIGEKLNAQKIKENPNHNTMACNSYVSCQGKEAFRALKLHGRLSRRERLLRKFHEDGKSAQRGIKSLCVFCDENGTTCQNESLINSTYCKSHILQDSDQIMYAHCLQEGCCEIVLRMNEKCVGHSKLF</sequence>
<dbReference type="GO" id="GO:0044545">
    <property type="term" value="C:NSL complex"/>
    <property type="evidence" value="ECO:0007669"/>
    <property type="project" value="TreeGrafter"/>
</dbReference>
<protein>
    <recommendedName>
        <fullName evidence="3">KAT8 regulatory NSL complex subunit 2</fullName>
    </recommendedName>
    <alternativeName>
        <fullName evidence="11">NSL complex protein NSL2</fullName>
    </alternativeName>
    <alternativeName>
        <fullName evidence="10">Non-specific lethal 2 homolog</fullName>
    </alternativeName>
</protein>
<evidence type="ECO:0000256" key="5">
    <source>
        <dbReference type="ARBA" id="ARBA00022553"/>
    </source>
</evidence>
<dbReference type="PANTHER" id="PTHR13453:SF1">
    <property type="entry name" value="KAT8 REGULATORY NSL COMPLEX SUBUNIT 2"/>
    <property type="match status" value="1"/>
</dbReference>
<evidence type="ECO:0000256" key="12">
    <source>
        <dbReference type="ARBA" id="ARBA00093359"/>
    </source>
</evidence>
<evidence type="ECO:0000256" key="8">
    <source>
        <dbReference type="ARBA" id="ARBA00023128"/>
    </source>
</evidence>
<keyword evidence="7" id="KW-0156">Chromatin regulator</keyword>
<comment type="subunit">
    <text evidence="13">Component of the NSL complex at least composed of KAT8/MOF, KANSL1, KANSL2, KANSL3, MCRS1, PHF20, OGT1/OGT, WDR5 and HCFC1.</text>
</comment>
<keyword evidence="4" id="KW-1017">Isopeptide bond</keyword>
<proteinExistence type="predicted"/>
<evidence type="ECO:0000256" key="1">
    <source>
        <dbReference type="ARBA" id="ARBA00004123"/>
    </source>
</evidence>
<name>A0A915I049_ROMCU</name>
<comment type="function">
    <text evidence="12">Non-catalytic component of the NSL histone acetyltransferase complex, a multiprotein complex that mediates histone H4 acetylation at 'Lys-5'- and 'Lys-8' (H4K5ac and H4K8ac) at transcription start sites and promotes transcription initiation. Required for NSL complex stability and for transcription of intraciliary transport genes in both ciliated and non-ciliated cells by regulating histone H4 acetylation at 'Lys-5'- and 'Lys-12' (H4K5ac and H4K12ac). This is necessary for cilium assembly in ciliated cells and for organization of the microtubule cytoskeleton in non-ciliated cells. Required within the NSL complex to maintain nuclear architecture stability by promoting KAT8-mediated acetylation of lamin LMNA.</text>
</comment>
<evidence type="ECO:0000256" key="4">
    <source>
        <dbReference type="ARBA" id="ARBA00022499"/>
    </source>
</evidence>
<reference evidence="16" key="1">
    <citation type="submission" date="2022-11" db="UniProtKB">
        <authorList>
            <consortium name="WormBaseParasite"/>
        </authorList>
    </citation>
    <scope>IDENTIFICATION</scope>
</reference>
<keyword evidence="9" id="KW-0539">Nucleus</keyword>
<dbReference type="WBParaSite" id="nRc.2.0.1.t07074-RA">
    <property type="protein sequence ID" value="nRc.2.0.1.t07074-RA"/>
    <property type="gene ID" value="nRc.2.0.1.g07074"/>
</dbReference>
<evidence type="ECO:0000256" key="9">
    <source>
        <dbReference type="ARBA" id="ARBA00023242"/>
    </source>
</evidence>
<keyword evidence="8" id="KW-0496">Mitochondrion</keyword>
<organism evidence="15 16">
    <name type="scientific">Romanomermis culicivorax</name>
    <name type="common">Nematode worm</name>
    <dbReference type="NCBI Taxonomy" id="13658"/>
    <lineage>
        <taxon>Eukaryota</taxon>
        <taxon>Metazoa</taxon>
        <taxon>Ecdysozoa</taxon>
        <taxon>Nematoda</taxon>
        <taxon>Enoplea</taxon>
        <taxon>Dorylaimia</taxon>
        <taxon>Mermithida</taxon>
        <taxon>Mermithoidea</taxon>
        <taxon>Mermithidae</taxon>
        <taxon>Romanomermis</taxon>
    </lineage>
</organism>
<evidence type="ECO:0000256" key="2">
    <source>
        <dbReference type="ARBA" id="ARBA00004173"/>
    </source>
</evidence>
<evidence type="ECO:0000256" key="13">
    <source>
        <dbReference type="ARBA" id="ARBA00093543"/>
    </source>
</evidence>
<dbReference type="GO" id="GO:0005739">
    <property type="term" value="C:mitochondrion"/>
    <property type="evidence" value="ECO:0007669"/>
    <property type="project" value="UniProtKB-SubCell"/>
</dbReference>
<dbReference type="Pfam" id="PF13891">
    <property type="entry name" value="zf-C3HC3H_KANSL2"/>
    <property type="match status" value="1"/>
</dbReference>
<dbReference type="GO" id="GO:0006325">
    <property type="term" value="P:chromatin organization"/>
    <property type="evidence" value="ECO:0007669"/>
    <property type="project" value="UniProtKB-KW"/>
</dbReference>
<evidence type="ECO:0000313" key="15">
    <source>
        <dbReference type="Proteomes" id="UP000887565"/>
    </source>
</evidence>
<evidence type="ECO:0000259" key="14">
    <source>
        <dbReference type="Pfam" id="PF13891"/>
    </source>
</evidence>
<keyword evidence="5" id="KW-0597">Phosphoprotein</keyword>
<dbReference type="GO" id="GO:0005634">
    <property type="term" value="C:nucleus"/>
    <property type="evidence" value="ECO:0007669"/>
    <property type="project" value="UniProtKB-SubCell"/>
</dbReference>
<dbReference type="AlphaFoldDB" id="A0A915I049"/>